<keyword evidence="4" id="KW-1185">Reference proteome</keyword>
<accession>A0ABM7IC25</accession>
<evidence type="ECO:0000313" key="3">
    <source>
        <dbReference type="EMBL" id="BBX84237.1"/>
    </source>
</evidence>
<dbReference type="Proteomes" id="UP000465609">
    <property type="component" value="Chromosome"/>
</dbReference>
<evidence type="ECO:0000313" key="4">
    <source>
        <dbReference type="Proteomes" id="UP000465609"/>
    </source>
</evidence>
<evidence type="ECO:0000259" key="2">
    <source>
        <dbReference type="Pfam" id="PF02899"/>
    </source>
</evidence>
<dbReference type="InterPro" id="IPR010998">
    <property type="entry name" value="Integrase_recombinase_N"/>
</dbReference>
<dbReference type="EMBL" id="AP022577">
    <property type="protein sequence ID" value="BBX84237.1"/>
    <property type="molecule type" value="Genomic_DNA"/>
</dbReference>
<reference evidence="3 4" key="1">
    <citation type="journal article" date="2019" name="Emerg. Microbes Infect.">
        <title>Comprehensive subspecies identification of 175 nontuberculous mycobacteria species based on 7547 genomic profiles.</title>
        <authorList>
            <person name="Matsumoto Y."/>
            <person name="Kinjo T."/>
            <person name="Motooka D."/>
            <person name="Nabeya D."/>
            <person name="Jung N."/>
            <person name="Uechi K."/>
            <person name="Horii T."/>
            <person name="Iida T."/>
            <person name="Fujita J."/>
            <person name="Nakamura S."/>
        </authorList>
    </citation>
    <scope>NUCLEOTIDE SEQUENCE [LARGE SCALE GENOMIC DNA]</scope>
    <source>
        <strain evidence="3 4">JCM 15296</strain>
    </source>
</reference>
<organism evidence="3 4">
    <name type="scientific">Mycolicibacterium aubagnense</name>
    <dbReference type="NCBI Taxonomy" id="319707"/>
    <lineage>
        <taxon>Bacteria</taxon>
        <taxon>Bacillati</taxon>
        <taxon>Actinomycetota</taxon>
        <taxon>Actinomycetes</taxon>
        <taxon>Mycobacteriales</taxon>
        <taxon>Mycobacteriaceae</taxon>
        <taxon>Mycolicibacterium</taxon>
    </lineage>
</organism>
<gene>
    <name evidence="3" type="ORF">MAUB_21100</name>
</gene>
<feature type="domain" description="Integrase SAM-like N-terminal" evidence="2">
    <location>
        <begin position="50"/>
        <end position="106"/>
    </location>
</feature>
<proteinExistence type="predicted"/>
<name>A0ABM7IC25_9MYCO</name>
<dbReference type="Pfam" id="PF02899">
    <property type="entry name" value="Phage_int_SAM_1"/>
    <property type="match status" value="1"/>
</dbReference>
<protein>
    <recommendedName>
        <fullName evidence="2">Integrase SAM-like N-terminal domain-containing protein</fullName>
    </recommendedName>
</protein>
<sequence length="232" mass="24935">MISVRAGRGDRAGAGALLTMAAVQRMCFADRPPTYTVVGVDKLPVAPAREYLAFLRDQGASPNTVRAYAYGLAAWWTVLEHTGTAWDDFPASLFGTFLTYMRRGDLPGVARIGEPETIRAESTLGPRSAAVLAMYRYFADAHDLERPYRRLYSTHARSSRRGRYAPFLAGVGPHPDQRAVVSAAGGATFRDAGAAARAGQRDPGCVQRANGHRRMVAGPGGAAGPVLFRVAR</sequence>
<dbReference type="InterPro" id="IPR004107">
    <property type="entry name" value="Integrase_SAM-like_N"/>
</dbReference>
<keyword evidence="1" id="KW-0238">DNA-binding</keyword>
<dbReference type="Gene3D" id="1.10.150.130">
    <property type="match status" value="1"/>
</dbReference>
<evidence type="ECO:0000256" key="1">
    <source>
        <dbReference type="ARBA" id="ARBA00023125"/>
    </source>
</evidence>